<evidence type="ECO:0000256" key="1">
    <source>
        <dbReference type="SAM" id="MobiDB-lite"/>
    </source>
</evidence>
<gene>
    <name evidence="3" type="ORF">F5878DRAFT_633097</name>
</gene>
<sequence>MHLMSSALSIPFILCFIVGRVDSIPVPAGSGDGAPARYGPVRATWHKTIHGGAYTPFPKAAPLTAHEDIEIDDDPEIETTKQVQNTIVLASQKALFLWDSRHYKGTLAVSGQTFVCSRADRSIVPDKVPYWRFSGCEGGGHCPPEEPCYGHDEGHEYVITSSAMNAQIFIPKLELGKFKTHGKQQEHDDSSDQHHDQYQGWHAY</sequence>
<evidence type="ECO:0000256" key="2">
    <source>
        <dbReference type="SAM" id="SignalP"/>
    </source>
</evidence>
<dbReference type="Proteomes" id="UP001163846">
    <property type="component" value="Unassembled WGS sequence"/>
</dbReference>
<feature type="region of interest" description="Disordered" evidence="1">
    <location>
        <begin position="180"/>
        <end position="204"/>
    </location>
</feature>
<feature type="chain" id="PRO_5041339105" evidence="2">
    <location>
        <begin position="24"/>
        <end position="204"/>
    </location>
</feature>
<evidence type="ECO:0000313" key="4">
    <source>
        <dbReference type="Proteomes" id="UP001163846"/>
    </source>
</evidence>
<proteinExistence type="predicted"/>
<protein>
    <submittedName>
        <fullName evidence="3">Uncharacterized protein</fullName>
    </submittedName>
</protein>
<keyword evidence="4" id="KW-1185">Reference proteome</keyword>
<reference evidence="3" key="1">
    <citation type="submission" date="2022-08" db="EMBL/GenBank/DDBJ databases">
        <authorList>
            <consortium name="DOE Joint Genome Institute"/>
            <person name="Min B."/>
            <person name="Riley R."/>
            <person name="Sierra-Patev S."/>
            <person name="Naranjo-Ortiz M."/>
            <person name="Looney B."/>
            <person name="Konkel Z."/>
            <person name="Slot J.C."/>
            <person name="Sakamoto Y."/>
            <person name="Steenwyk J.L."/>
            <person name="Rokas A."/>
            <person name="Carro J."/>
            <person name="Camarero S."/>
            <person name="Ferreira P."/>
            <person name="Molpeceres G."/>
            <person name="Ruiz-Duenas F.J."/>
            <person name="Serrano A."/>
            <person name="Henrissat B."/>
            <person name="Drula E."/>
            <person name="Hughes K.W."/>
            <person name="Mata J.L."/>
            <person name="Ishikawa N.K."/>
            <person name="Vargas-Isla R."/>
            <person name="Ushijima S."/>
            <person name="Smith C.A."/>
            <person name="Ahrendt S."/>
            <person name="Andreopoulos W."/>
            <person name="He G."/>
            <person name="Labutti K."/>
            <person name="Lipzen A."/>
            <person name="Ng V."/>
            <person name="Sandor L."/>
            <person name="Barry K."/>
            <person name="Martinez A.T."/>
            <person name="Xiao Y."/>
            <person name="Gibbons J.G."/>
            <person name="Terashima K."/>
            <person name="Hibbett D.S."/>
            <person name="Grigoriev I.V."/>
        </authorList>
    </citation>
    <scope>NUCLEOTIDE SEQUENCE</scope>
    <source>
        <strain evidence="3">TFB9207</strain>
    </source>
</reference>
<feature type="signal peptide" evidence="2">
    <location>
        <begin position="1"/>
        <end position="23"/>
    </location>
</feature>
<comment type="caution">
    <text evidence="3">The sequence shown here is derived from an EMBL/GenBank/DDBJ whole genome shotgun (WGS) entry which is preliminary data.</text>
</comment>
<evidence type="ECO:0000313" key="3">
    <source>
        <dbReference type="EMBL" id="KAJ3833287.1"/>
    </source>
</evidence>
<dbReference type="EMBL" id="MU806729">
    <property type="protein sequence ID" value="KAJ3833287.1"/>
    <property type="molecule type" value="Genomic_DNA"/>
</dbReference>
<accession>A0AA38NZ40</accession>
<dbReference type="AlphaFoldDB" id="A0AA38NZ40"/>
<organism evidence="3 4">
    <name type="scientific">Lentinula raphanica</name>
    <dbReference type="NCBI Taxonomy" id="153919"/>
    <lineage>
        <taxon>Eukaryota</taxon>
        <taxon>Fungi</taxon>
        <taxon>Dikarya</taxon>
        <taxon>Basidiomycota</taxon>
        <taxon>Agaricomycotina</taxon>
        <taxon>Agaricomycetes</taxon>
        <taxon>Agaricomycetidae</taxon>
        <taxon>Agaricales</taxon>
        <taxon>Marasmiineae</taxon>
        <taxon>Omphalotaceae</taxon>
        <taxon>Lentinula</taxon>
    </lineage>
</organism>
<feature type="compositionally biased region" description="Basic and acidic residues" evidence="1">
    <location>
        <begin position="183"/>
        <end position="197"/>
    </location>
</feature>
<name>A0AA38NZ40_9AGAR</name>
<keyword evidence="2" id="KW-0732">Signal</keyword>